<evidence type="ECO:0000313" key="2">
    <source>
        <dbReference type="Proteomes" id="UP000663823"/>
    </source>
</evidence>
<sequence>MISLISIHCSEGLSVSLKLSRSRLLDNPAFLQLFEIIFQSNLLNITKQIINQLDRDNTFIKLILSIIVFSTINYISKAQSTSINLLTIKQILNIQDIYVELVWIYLIYRYDYYPVVKCFSNVIRVIFISNEDIHQAQQIEICINMVDSLTQQTEQTLNIIN</sequence>
<reference evidence="1" key="1">
    <citation type="submission" date="2021-02" db="EMBL/GenBank/DDBJ databases">
        <authorList>
            <person name="Nowell W R."/>
        </authorList>
    </citation>
    <scope>NUCLEOTIDE SEQUENCE</scope>
</reference>
<name>A0A819LGE7_9BILA</name>
<protein>
    <submittedName>
        <fullName evidence="1">Uncharacterized protein</fullName>
    </submittedName>
</protein>
<dbReference type="Proteomes" id="UP000663823">
    <property type="component" value="Unassembled WGS sequence"/>
</dbReference>
<gene>
    <name evidence="1" type="ORF">OTI717_LOCUS27176</name>
</gene>
<proteinExistence type="predicted"/>
<comment type="caution">
    <text evidence="1">The sequence shown here is derived from an EMBL/GenBank/DDBJ whole genome shotgun (WGS) entry which is preliminary data.</text>
</comment>
<evidence type="ECO:0000313" key="1">
    <source>
        <dbReference type="EMBL" id="CAF3966098.1"/>
    </source>
</evidence>
<organism evidence="1 2">
    <name type="scientific">Rotaria sordida</name>
    <dbReference type="NCBI Taxonomy" id="392033"/>
    <lineage>
        <taxon>Eukaryota</taxon>
        <taxon>Metazoa</taxon>
        <taxon>Spiralia</taxon>
        <taxon>Gnathifera</taxon>
        <taxon>Rotifera</taxon>
        <taxon>Eurotatoria</taxon>
        <taxon>Bdelloidea</taxon>
        <taxon>Philodinida</taxon>
        <taxon>Philodinidae</taxon>
        <taxon>Rotaria</taxon>
    </lineage>
</organism>
<accession>A0A819LGE7</accession>
<dbReference type="EMBL" id="CAJOAX010005967">
    <property type="protein sequence ID" value="CAF3966098.1"/>
    <property type="molecule type" value="Genomic_DNA"/>
</dbReference>
<dbReference type="AlphaFoldDB" id="A0A819LGE7"/>